<dbReference type="KEGG" id="zpl:ZBT109_0548"/>
<dbReference type="Gene3D" id="1.10.10.10">
    <property type="entry name" value="Winged helix-like DNA-binding domain superfamily/Winged helix DNA-binding domain"/>
    <property type="match status" value="1"/>
</dbReference>
<name>A0A348HCI4_9GAMM</name>
<reference evidence="3 4" key="1">
    <citation type="submission" date="2018-09" db="EMBL/GenBank/DDBJ databases">
        <title>Zymobacter palmae IAM14233 (=T109) whole genome analysis.</title>
        <authorList>
            <person name="Yanase H."/>
        </authorList>
    </citation>
    <scope>NUCLEOTIDE SEQUENCE [LARGE SCALE GENOMIC DNA]</scope>
    <source>
        <strain evidence="3 4">IAM14233</strain>
    </source>
</reference>
<evidence type="ECO:0000313" key="3">
    <source>
        <dbReference type="EMBL" id="BBG29336.1"/>
    </source>
</evidence>
<dbReference type="OrthoDB" id="9807255at2"/>
<dbReference type="InterPro" id="IPR036390">
    <property type="entry name" value="WH_DNA-bd_sf"/>
</dbReference>
<dbReference type="Proteomes" id="UP000267342">
    <property type="component" value="Chromosome"/>
</dbReference>
<accession>A0A348HCI4</accession>
<dbReference type="AlphaFoldDB" id="A0A348HCI4"/>
<dbReference type="Pfam" id="PF08279">
    <property type="entry name" value="HTH_11"/>
    <property type="match status" value="1"/>
</dbReference>
<evidence type="ECO:0000259" key="1">
    <source>
        <dbReference type="Pfam" id="PF08279"/>
    </source>
</evidence>
<dbReference type="PANTHER" id="PTHR34580:SF3">
    <property type="entry name" value="PROTEIN PAFB"/>
    <property type="match status" value="1"/>
</dbReference>
<gene>
    <name evidence="3" type="ORF">ZBT109_0548</name>
</gene>
<dbReference type="PANTHER" id="PTHR34580">
    <property type="match status" value="1"/>
</dbReference>
<protein>
    <submittedName>
        <fullName evidence="3">Predicted transcriptional regulator</fullName>
    </submittedName>
</protein>
<dbReference type="InterPro" id="IPR051534">
    <property type="entry name" value="CBASS_pafABC_assoc_protein"/>
</dbReference>
<sequence length="227" mass="25931">MTRAERLLVLIQKLRCYRYPVTAAVLAESLGVSKRTLYRDIAQLQHQGARIEGSAGVGYMLREGFILPPLMFSSDEIEALVLGLQWVAQNADEMLGQAAVDVQAKVRAVLPERMAEVLDLPALKLGPSEHQVTSCHLSALRDAIRHQFVVELAYHDQQGRSSSRRIWPMAIAFFDASRVLVAWCELRQDFRHFRTDRIDSLCVHEERYPRHRQTLLHTWKAQMGITD</sequence>
<evidence type="ECO:0000259" key="2">
    <source>
        <dbReference type="Pfam" id="PF13280"/>
    </source>
</evidence>
<dbReference type="RefSeq" id="WP_027704892.1">
    <property type="nucleotide sequence ID" value="NZ_AP018933.1"/>
</dbReference>
<dbReference type="STRING" id="1123510.GCA_000620025_01510"/>
<keyword evidence="4" id="KW-1185">Reference proteome</keyword>
<feature type="domain" description="WYL" evidence="2">
    <location>
        <begin position="136"/>
        <end position="201"/>
    </location>
</feature>
<dbReference type="InterPro" id="IPR013196">
    <property type="entry name" value="HTH_11"/>
</dbReference>
<dbReference type="InterPro" id="IPR036388">
    <property type="entry name" value="WH-like_DNA-bd_sf"/>
</dbReference>
<proteinExistence type="predicted"/>
<evidence type="ECO:0000313" key="4">
    <source>
        <dbReference type="Proteomes" id="UP000267342"/>
    </source>
</evidence>
<feature type="domain" description="Helix-turn-helix type 11" evidence="1">
    <location>
        <begin position="6"/>
        <end position="59"/>
    </location>
</feature>
<dbReference type="Pfam" id="PF13280">
    <property type="entry name" value="WYL"/>
    <property type="match status" value="1"/>
</dbReference>
<dbReference type="InterPro" id="IPR026881">
    <property type="entry name" value="WYL_dom"/>
</dbReference>
<dbReference type="PROSITE" id="PS52050">
    <property type="entry name" value="WYL"/>
    <property type="match status" value="1"/>
</dbReference>
<organism evidence="3 4">
    <name type="scientific">Zymobacter palmae</name>
    <dbReference type="NCBI Taxonomy" id="33074"/>
    <lineage>
        <taxon>Bacteria</taxon>
        <taxon>Pseudomonadati</taxon>
        <taxon>Pseudomonadota</taxon>
        <taxon>Gammaproteobacteria</taxon>
        <taxon>Oceanospirillales</taxon>
        <taxon>Halomonadaceae</taxon>
        <taxon>Zymobacter group</taxon>
        <taxon>Zymobacter</taxon>
    </lineage>
</organism>
<dbReference type="EMBL" id="AP018933">
    <property type="protein sequence ID" value="BBG29336.1"/>
    <property type="molecule type" value="Genomic_DNA"/>
</dbReference>
<dbReference type="SUPFAM" id="SSF46785">
    <property type="entry name" value="Winged helix' DNA-binding domain"/>
    <property type="match status" value="1"/>
</dbReference>